<feature type="region of interest" description="Disordered" evidence="2">
    <location>
        <begin position="249"/>
        <end position="277"/>
    </location>
</feature>
<reference evidence="4" key="1">
    <citation type="submission" date="2022-01" db="EMBL/GenBank/DDBJ databases">
        <authorList>
            <person name="King R."/>
        </authorList>
    </citation>
    <scope>NUCLEOTIDE SEQUENCE</scope>
</reference>
<dbReference type="PROSITE" id="PS51155">
    <property type="entry name" value="CHIT_BIND_RR_2"/>
    <property type="match status" value="1"/>
</dbReference>
<dbReference type="GO" id="GO:0042302">
    <property type="term" value="F:structural constituent of cuticle"/>
    <property type="evidence" value="ECO:0007669"/>
    <property type="project" value="UniProtKB-UniRule"/>
</dbReference>
<feature type="compositionally biased region" description="Polar residues" evidence="2">
    <location>
        <begin position="256"/>
        <end position="277"/>
    </location>
</feature>
<organism evidence="4 5">
    <name type="scientific">Ceutorhynchus assimilis</name>
    <name type="common">cabbage seed weevil</name>
    <dbReference type="NCBI Taxonomy" id="467358"/>
    <lineage>
        <taxon>Eukaryota</taxon>
        <taxon>Metazoa</taxon>
        <taxon>Ecdysozoa</taxon>
        <taxon>Arthropoda</taxon>
        <taxon>Hexapoda</taxon>
        <taxon>Insecta</taxon>
        <taxon>Pterygota</taxon>
        <taxon>Neoptera</taxon>
        <taxon>Endopterygota</taxon>
        <taxon>Coleoptera</taxon>
        <taxon>Polyphaga</taxon>
        <taxon>Cucujiformia</taxon>
        <taxon>Curculionidae</taxon>
        <taxon>Ceutorhynchinae</taxon>
        <taxon>Ceutorhynchus</taxon>
    </lineage>
</organism>
<protein>
    <submittedName>
        <fullName evidence="4">Uncharacterized protein</fullName>
    </submittedName>
</protein>
<proteinExistence type="predicted"/>
<feature type="chain" id="PRO_5040423747" evidence="3">
    <location>
        <begin position="20"/>
        <end position="359"/>
    </location>
</feature>
<feature type="signal peptide" evidence="3">
    <location>
        <begin position="1"/>
        <end position="19"/>
    </location>
</feature>
<dbReference type="OrthoDB" id="6436078at2759"/>
<evidence type="ECO:0000256" key="2">
    <source>
        <dbReference type="SAM" id="MobiDB-lite"/>
    </source>
</evidence>
<evidence type="ECO:0000256" key="1">
    <source>
        <dbReference type="PROSITE-ProRule" id="PRU00497"/>
    </source>
</evidence>
<dbReference type="AlphaFoldDB" id="A0A9N9MTW8"/>
<evidence type="ECO:0000313" key="5">
    <source>
        <dbReference type="Proteomes" id="UP001152799"/>
    </source>
</evidence>
<keyword evidence="5" id="KW-1185">Reference proteome</keyword>
<dbReference type="InterPro" id="IPR000618">
    <property type="entry name" value="Insect_cuticle"/>
</dbReference>
<dbReference type="Pfam" id="PF00379">
    <property type="entry name" value="Chitin_bind_4"/>
    <property type="match status" value="1"/>
</dbReference>
<dbReference type="EMBL" id="OU892283">
    <property type="protein sequence ID" value="CAG9771432.1"/>
    <property type="molecule type" value="Genomic_DNA"/>
</dbReference>
<evidence type="ECO:0000313" key="4">
    <source>
        <dbReference type="EMBL" id="CAG9771432.1"/>
    </source>
</evidence>
<dbReference type="Proteomes" id="UP001152799">
    <property type="component" value="Chromosome 7"/>
</dbReference>
<keyword evidence="3" id="KW-0732">Signal</keyword>
<sequence length="359" mass="41020">MSLPLLLITIAALIAQALSATLPVPKESAETPTENVETFDSYAVRNLPEQLPLRIQLPREEPPSVPFYADQPEQYLRAPQLVANPQPNFYQVPVPSEYLTAPTEGAWNPNDDPTLYYELPASITRENIPTNEYPKKYNKDVHGKSKPLSLVPKHEIELEPINESQYIQKQKELYKTIQQLNKKQNLKDVAQEKVPVRYTKKPIITKTRPKDTQTTKLPKIVRTTTTSRPVEIDDPTNSETIFGQNINTESEHRDPNTFTKGLSPEITNSLGLSSNPGDKNDRVLFHMVGHDGPMSYKWGYDTGKGHNRQFRFEERDKEGIVKGQYGYYDKEGKFRMMNYNAHPDHGFHSEPAPESEFKE</sequence>
<evidence type="ECO:0000256" key="3">
    <source>
        <dbReference type="SAM" id="SignalP"/>
    </source>
</evidence>
<accession>A0A9N9MTW8</accession>
<name>A0A9N9MTW8_9CUCU</name>
<gene>
    <name evidence="4" type="ORF">CEUTPL_LOCUS11864</name>
</gene>
<keyword evidence="1" id="KW-0193">Cuticle</keyword>